<evidence type="ECO:0000313" key="3">
    <source>
        <dbReference type="EMBL" id="KAH7321274.1"/>
    </source>
</evidence>
<feature type="compositionally biased region" description="Polar residues" evidence="1">
    <location>
        <begin position="668"/>
        <end position="683"/>
    </location>
</feature>
<dbReference type="InterPro" id="IPR012965">
    <property type="entry name" value="Msb1/Mug8_dom"/>
</dbReference>
<evidence type="ECO:0000313" key="4">
    <source>
        <dbReference type="Proteomes" id="UP000813444"/>
    </source>
</evidence>
<feature type="region of interest" description="Disordered" evidence="1">
    <location>
        <begin position="540"/>
        <end position="564"/>
    </location>
</feature>
<dbReference type="Pfam" id="PF08101">
    <property type="entry name" value="Msb1-Mug8_dom"/>
    <property type="match status" value="1"/>
</dbReference>
<name>A0A8K0WSB4_9HYPO</name>
<dbReference type="Proteomes" id="UP000813444">
    <property type="component" value="Unassembled WGS sequence"/>
</dbReference>
<feature type="compositionally biased region" description="Low complexity" evidence="1">
    <location>
        <begin position="724"/>
        <end position="733"/>
    </location>
</feature>
<feature type="compositionally biased region" description="Polar residues" evidence="1">
    <location>
        <begin position="1027"/>
        <end position="1041"/>
    </location>
</feature>
<protein>
    <recommendedName>
        <fullName evidence="2">Meiotically up-regulated protein Msb1/Mug8 domain-containing protein</fullName>
    </recommendedName>
</protein>
<feature type="domain" description="Meiotically up-regulated protein Msb1/Mug8" evidence="2">
    <location>
        <begin position="42"/>
        <end position="509"/>
    </location>
</feature>
<organism evidence="3 4">
    <name type="scientific">Stachybotrys elegans</name>
    <dbReference type="NCBI Taxonomy" id="80388"/>
    <lineage>
        <taxon>Eukaryota</taxon>
        <taxon>Fungi</taxon>
        <taxon>Dikarya</taxon>
        <taxon>Ascomycota</taxon>
        <taxon>Pezizomycotina</taxon>
        <taxon>Sordariomycetes</taxon>
        <taxon>Hypocreomycetidae</taxon>
        <taxon>Hypocreales</taxon>
        <taxon>Stachybotryaceae</taxon>
        <taxon>Stachybotrys</taxon>
    </lineage>
</organism>
<dbReference type="OrthoDB" id="3362494at2759"/>
<dbReference type="EMBL" id="JAGPNK010000005">
    <property type="protein sequence ID" value="KAH7321274.1"/>
    <property type="molecule type" value="Genomic_DNA"/>
</dbReference>
<proteinExistence type="predicted"/>
<dbReference type="PANTHER" id="PTHR28093:SF1">
    <property type="entry name" value="MORPHOGENESIS-RELATED PROTEIN MSB1"/>
    <property type="match status" value="1"/>
</dbReference>
<evidence type="ECO:0000256" key="1">
    <source>
        <dbReference type="SAM" id="MobiDB-lite"/>
    </source>
</evidence>
<keyword evidence="4" id="KW-1185">Reference proteome</keyword>
<feature type="compositionally biased region" description="Basic and acidic residues" evidence="1">
    <location>
        <begin position="742"/>
        <end position="755"/>
    </location>
</feature>
<dbReference type="PANTHER" id="PTHR28093">
    <property type="entry name" value="MORPHOGENESIS-RELATED PROTEIN MSB1"/>
    <property type="match status" value="1"/>
</dbReference>
<reference evidence="3" key="1">
    <citation type="journal article" date="2021" name="Nat. Commun.">
        <title>Genetic determinants of endophytism in the Arabidopsis root mycobiome.</title>
        <authorList>
            <person name="Mesny F."/>
            <person name="Miyauchi S."/>
            <person name="Thiergart T."/>
            <person name="Pickel B."/>
            <person name="Atanasova L."/>
            <person name="Karlsson M."/>
            <person name="Huettel B."/>
            <person name="Barry K.W."/>
            <person name="Haridas S."/>
            <person name="Chen C."/>
            <person name="Bauer D."/>
            <person name="Andreopoulos W."/>
            <person name="Pangilinan J."/>
            <person name="LaButti K."/>
            <person name="Riley R."/>
            <person name="Lipzen A."/>
            <person name="Clum A."/>
            <person name="Drula E."/>
            <person name="Henrissat B."/>
            <person name="Kohler A."/>
            <person name="Grigoriev I.V."/>
            <person name="Martin F.M."/>
            <person name="Hacquard S."/>
        </authorList>
    </citation>
    <scope>NUCLEOTIDE SEQUENCE</scope>
    <source>
        <strain evidence="3">MPI-CAGE-CH-0235</strain>
    </source>
</reference>
<feature type="compositionally biased region" description="Low complexity" evidence="1">
    <location>
        <begin position="856"/>
        <end position="878"/>
    </location>
</feature>
<dbReference type="CDD" id="cd04401">
    <property type="entry name" value="RhoGAP_fMSB1"/>
    <property type="match status" value="1"/>
</dbReference>
<dbReference type="InterPro" id="IPR037508">
    <property type="entry name" value="Msb1/Mug8"/>
</dbReference>
<gene>
    <name evidence="3" type="ORF">B0I35DRAFT_210861</name>
</gene>
<feature type="region of interest" description="Disordered" evidence="1">
    <location>
        <begin position="412"/>
        <end position="450"/>
    </location>
</feature>
<evidence type="ECO:0000259" key="2">
    <source>
        <dbReference type="Pfam" id="PF08101"/>
    </source>
</evidence>
<comment type="caution">
    <text evidence="3">The sequence shown here is derived from an EMBL/GenBank/DDBJ whole genome shotgun (WGS) entry which is preliminary data.</text>
</comment>
<feature type="compositionally biased region" description="Acidic residues" evidence="1">
    <location>
        <begin position="999"/>
        <end position="1008"/>
    </location>
</feature>
<accession>A0A8K0WSB4</accession>
<feature type="region of interest" description="Disordered" evidence="1">
    <location>
        <begin position="646"/>
        <end position="1041"/>
    </location>
</feature>
<feature type="compositionally biased region" description="Low complexity" evidence="1">
    <location>
        <begin position="831"/>
        <end position="844"/>
    </location>
</feature>
<feature type="compositionally biased region" description="Polar residues" evidence="1">
    <location>
        <begin position="807"/>
        <end position="821"/>
    </location>
</feature>
<feature type="compositionally biased region" description="Basic residues" evidence="1">
    <location>
        <begin position="784"/>
        <end position="794"/>
    </location>
</feature>
<dbReference type="AlphaFoldDB" id="A0A8K0WSB4"/>
<sequence length="1041" mass="113662">MPGLFSRLRAKDGKSKKDAALAQAGALDLKPKWDDAYTRTDVQPEEIHELVHYCTDELKARALSHPFFLLPFRPTSDPSAVRTFVRHFFRDGQAMRGDVIAQELRMAEPMVIAGVIKWCWSRLAGGVVGWDAYDLFKVGEYDSNMARDSFRTFIPISVENGAKQRIIFDFFDLLASIAAHGKLNGFGGFKLSRLAAWWAFEQKDTLDGFEGGYKAWLSAADATTHLFFAYLRSTAPEQPVTGIQMLPKSLDTLLRETPYPPPSRHELMSRTNKVVMIVDNVSPTPFALLRRAKHFQYRDSDRALQEYSEFEDPIQALTEECRRVLKAISAANQSQVSSSKHSTSLPDASWSRFEDIGFASSLDEDEDEDDSILITRRQPQPLRRTPASGVGLARPTTPSWADFLSSGFVNEGPTSPSMLLPPDKVLPPIDTQPRQLSSQSHRPRLESDKNLEPGELASIAVINLDDAFWWVWMSSLAPEETLERKSAFGRCAVIETSIPSGRWLVMEEMVAGAAPDLQDGAYLAEKKGFFSWTKTLGRRRSTGKRNTGQKDKAGKDINLSKTSIGPDTHARVQAKAAQLRAKDFQDKQMAVQGVQRRGRTDAELMAEKTNSVFTLQPSIMGEASSALSWVKKYDKATIKEAYMANSGAGRGVPMSPVPSVRTEANGHDQYTQSASPEPQQSVSRKPIPSQAIARSVSPVSAMSHPLPVSPVSERTSFPPPPLAPQQEPVAPVATQDAPPPLPKDDDAVEVNREDAATPEPGDLNSESRKQAKKLHKEQKENRGFRKLFGRKNRGSKLPEGAAANLNDMLQSAETRPSNDVPSTPAQPEPETPAAVPQEPATPVTPRKDTPEPVQPAPVAAAAPPTPTVATPTVAVTPAEEPDSNQGPSSGDDASRVSNGDTAEAAQEFSRFDQGPLADQPAFVPNDDSDSDDAVPPPIARRPSYRTSKSSPKPEEKLSHSAGPGVQDRWAQIRKNAAERAASRQNQDAGGPYSPKPADGDDDTSGEETIESRVARIKARVAELTGNMEGTSVPQTPTKPTA</sequence>